<dbReference type="AlphaFoldDB" id="X0VKJ8"/>
<comment type="caution">
    <text evidence="1">The sequence shown here is derived from an EMBL/GenBank/DDBJ whole genome shotgun (WGS) entry which is preliminary data.</text>
</comment>
<evidence type="ECO:0000313" key="1">
    <source>
        <dbReference type="EMBL" id="GAG12988.1"/>
    </source>
</evidence>
<protein>
    <submittedName>
        <fullName evidence="1">Uncharacterized protein</fullName>
    </submittedName>
</protein>
<gene>
    <name evidence="1" type="ORF">S01H1_39492</name>
</gene>
<reference evidence="1" key="1">
    <citation type="journal article" date="2014" name="Front. Microbiol.">
        <title>High frequency of phylogenetically diverse reductive dehalogenase-homologous genes in deep subseafloor sedimentary metagenomes.</title>
        <authorList>
            <person name="Kawai M."/>
            <person name="Futagami T."/>
            <person name="Toyoda A."/>
            <person name="Takaki Y."/>
            <person name="Nishi S."/>
            <person name="Hori S."/>
            <person name="Arai W."/>
            <person name="Tsubouchi T."/>
            <person name="Morono Y."/>
            <person name="Uchiyama I."/>
            <person name="Ito T."/>
            <person name="Fujiyama A."/>
            <person name="Inagaki F."/>
            <person name="Takami H."/>
        </authorList>
    </citation>
    <scope>NUCLEOTIDE SEQUENCE</scope>
    <source>
        <strain evidence="1">Expedition CK06-06</strain>
    </source>
</reference>
<sequence>MPAIIEFGESAVDPIISALCTDKVTMQREFFLLQALGAIMGPHRCVARMEAVTARQDREVPSRLKGAVGRFRETYEVIRWIPEGEGGQRFVGTVPEALKGWRRARRRVPSIESVASREVSVDVFQVSITEFARRLTETSGVRICVQEVEQPAEIAG</sequence>
<feature type="non-terminal residue" evidence="1">
    <location>
        <position position="156"/>
    </location>
</feature>
<proteinExistence type="predicted"/>
<accession>X0VKJ8</accession>
<dbReference type="EMBL" id="BARS01024927">
    <property type="protein sequence ID" value="GAG12988.1"/>
    <property type="molecule type" value="Genomic_DNA"/>
</dbReference>
<organism evidence="1">
    <name type="scientific">marine sediment metagenome</name>
    <dbReference type="NCBI Taxonomy" id="412755"/>
    <lineage>
        <taxon>unclassified sequences</taxon>
        <taxon>metagenomes</taxon>
        <taxon>ecological metagenomes</taxon>
    </lineage>
</organism>
<name>X0VKJ8_9ZZZZ</name>